<dbReference type="Pfam" id="PF05848">
    <property type="entry name" value="CtsR"/>
    <property type="match status" value="1"/>
</dbReference>
<reference evidence="3 4" key="1">
    <citation type="journal article" date="2019" name="Gut">
        <title>Antibiotics-induced monodominance of a novel gut bacterial order.</title>
        <authorList>
            <person name="Hildebrand F."/>
            <person name="Moitinho-Silva L."/>
            <person name="Blasche S."/>
            <person name="Jahn M.T."/>
            <person name="Gossmann T.I."/>
            <person name="Heuerta-Cepas J."/>
            <person name="Hercog R."/>
            <person name="Luetge M."/>
            <person name="Bahram M."/>
            <person name="Pryszlak A."/>
            <person name="Alves R.J."/>
            <person name="Waszak S.M."/>
            <person name="Zhu A."/>
            <person name="Ye L."/>
            <person name="Costea P.I."/>
            <person name="Aalvink S."/>
            <person name="Belzer C."/>
            <person name="Forslund S.K."/>
            <person name="Sunagawa S."/>
            <person name="Hentschel U."/>
            <person name="Merten C."/>
            <person name="Patil K.R."/>
            <person name="Benes V."/>
            <person name="Bork P."/>
        </authorList>
    </citation>
    <scope>NUCLEOTIDE SEQUENCE [LARGE SCALE GENOMIC DNA]</scope>
    <source>
        <strain evidence="3 4">HDS1380</strain>
    </source>
</reference>
<name>A0A4Q2KCW9_9FIRM</name>
<dbReference type="InterPro" id="IPR041902">
    <property type="entry name" value="CtsR_N_sf"/>
</dbReference>
<gene>
    <name evidence="3" type="ORF">ESZ91_08585</name>
</gene>
<feature type="domain" description="CtsR C-terminal dimerization" evidence="2">
    <location>
        <begin position="76"/>
        <end position="144"/>
    </location>
</feature>
<dbReference type="InterPro" id="IPR040465">
    <property type="entry name" value="CtsR_N"/>
</dbReference>
<evidence type="ECO:0000313" key="3">
    <source>
        <dbReference type="EMBL" id="RXZ62435.1"/>
    </source>
</evidence>
<dbReference type="Pfam" id="PF17727">
    <property type="entry name" value="CtsR_C"/>
    <property type="match status" value="1"/>
</dbReference>
<protein>
    <submittedName>
        <fullName evidence="3">CtsR family transcriptional regulator</fullName>
    </submittedName>
</protein>
<dbReference type="RefSeq" id="WP_129226192.1">
    <property type="nucleotide sequence ID" value="NZ_SDOZ01000002.1"/>
</dbReference>
<evidence type="ECO:0000259" key="1">
    <source>
        <dbReference type="Pfam" id="PF05848"/>
    </source>
</evidence>
<accession>A0A4Q2KCW9</accession>
<dbReference type="AlphaFoldDB" id="A0A4Q2KCW9"/>
<evidence type="ECO:0000259" key="2">
    <source>
        <dbReference type="Pfam" id="PF17727"/>
    </source>
</evidence>
<organism evidence="3 4">
    <name type="scientific">Candidatus Borkfalkia ceftriaxoniphila</name>
    <dbReference type="NCBI Taxonomy" id="2508949"/>
    <lineage>
        <taxon>Bacteria</taxon>
        <taxon>Bacillati</taxon>
        <taxon>Bacillota</taxon>
        <taxon>Clostridia</taxon>
        <taxon>Christensenellales</taxon>
        <taxon>Christensenellaceae</taxon>
        <taxon>Candidatus Borkfalkia</taxon>
    </lineage>
</organism>
<dbReference type="InterPro" id="IPR041473">
    <property type="entry name" value="CtsR_C"/>
</dbReference>
<sequence length="153" mass="17263">MNICDAIEQFLLDAFSEDGVVLISRNNLAQHFDCAPSQINYVLTTRFTADRGYLTASRRGGGGYIEIRKIDVSKDGYLNEILCREIGEEISCRRAQSILETLAERNVVTRRESALLNLAMSDSSLSSPIVIKDRLRAQILKNIILELIQERQD</sequence>
<dbReference type="EMBL" id="SDOZ01000002">
    <property type="protein sequence ID" value="RXZ62435.1"/>
    <property type="molecule type" value="Genomic_DNA"/>
</dbReference>
<evidence type="ECO:0000313" key="4">
    <source>
        <dbReference type="Proteomes" id="UP000291269"/>
    </source>
</evidence>
<feature type="domain" description="CtsR N-terminal HTH" evidence="1">
    <location>
        <begin position="2"/>
        <end position="70"/>
    </location>
</feature>
<dbReference type="OrthoDB" id="1680813at2"/>
<dbReference type="Gene3D" id="3.30.56.130">
    <property type="entry name" value="Transcriptional regulator CtsR, winged HTH domain"/>
    <property type="match status" value="1"/>
</dbReference>
<proteinExistence type="predicted"/>
<comment type="caution">
    <text evidence="3">The sequence shown here is derived from an EMBL/GenBank/DDBJ whole genome shotgun (WGS) entry which is preliminary data.</text>
</comment>
<keyword evidence="4" id="KW-1185">Reference proteome</keyword>
<dbReference type="InterPro" id="IPR041908">
    <property type="entry name" value="CtsR_C_sf"/>
</dbReference>
<dbReference type="Proteomes" id="UP000291269">
    <property type="component" value="Unassembled WGS sequence"/>
</dbReference>
<dbReference type="Gene3D" id="1.10.1200.150">
    <property type="entry name" value="Transcriptional regulator CtsR, C-terminal domain"/>
    <property type="match status" value="1"/>
</dbReference>